<keyword evidence="1 2" id="KW-0694">RNA-binding</keyword>
<evidence type="ECO:0000256" key="2">
    <source>
        <dbReference type="PROSITE-ProRule" id="PRU00176"/>
    </source>
</evidence>
<dbReference type="RefSeq" id="XP_046008977.1">
    <property type="nucleotide sequence ID" value="XM_046154674.1"/>
</dbReference>
<dbReference type="GO" id="GO:0003729">
    <property type="term" value="F:mRNA binding"/>
    <property type="evidence" value="ECO:0007669"/>
    <property type="project" value="TreeGrafter"/>
</dbReference>
<feature type="compositionally biased region" description="Basic residues" evidence="3">
    <location>
        <begin position="40"/>
        <end position="50"/>
    </location>
</feature>
<feature type="compositionally biased region" description="Basic and acidic residues" evidence="3">
    <location>
        <begin position="300"/>
        <end position="310"/>
    </location>
</feature>
<keyword evidence="6" id="KW-1185">Reference proteome</keyword>
<dbReference type="InterPro" id="IPR012677">
    <property type="entry name" value="Nucleotide-bd_a/b_plait_sf"/>
</dbReference>
<dbReference type="SUPFAM" id="SSF54928">
    <property type="entry name" value="RNA-binding domain, RBD"/>
    <property type="match status" value="1"/>
</dbReference>
<dbReference type="PANTHER" id="PTHR48025">
    <property type="entry name" value="OS02G0815200 PROTEIN"/>
    <property type="match status" value="1"/>
</dbReference>
<evidence type="ECO:0000313" key="6">
    <source>
        <dbReference type="Proteomes" id="UP000756346"/>
    </source>
</evidence>
<feature type="region of interest" description="Disordered" evidence="3">
    <location>
        <begin position="1"/>
        <end position="85"/>
    </location>
</feature>
<dbReference type="PANTHER" id="PTHR48025:SF1">
    <property type="entry name" value="RRM DOMAIN-CONTAINING PROTEIN"/>
    <property type="match status" value="1"/>
</dbReference>
<evidence type="ECO:0000313" key="5">
    <source>
        <dbReference type="EMBL" id="KAH7025760.1"/>
    </source>
</evidence>
<dbReference type="OrthoDB" id="1875751at2759"/>
<feature type="domain" description="RRM" evidence="4">
    <location>
        <begin position="211"/>
        <end position="334"/>
    </location>
</feature>
<evidence type="ECO:0000259" key="4">
    <source>
        <dbReference type="PROSITE" id="PS50102"/>
    </source>
</evidence>
<feature type="compositionally biased region" description="Basic and acidic residues" evidence="3">
    <location>
        <begin position="345"/>
        <end position="366"/>
    </location>
</feature>
<evidence type="ECO:0000256" key="1">
    <source>
        <dbReference type="ARBA" id="ARBA00022884"/>
    </source>
</evidence>
<dbReference type="Pfam" id="PF00076">
    <property type="entry name" value="RRM_1"/>
    <property type="match status" value="2"/>
</dbReference>
<dbReference type="InterPro" id="IPR000504">
    <property type="entry name" value="RRM_dom"/>
</dbReference>
<feature type="region of interest" description="Disordered" evidence="3">
    <location>
        <begin position="283"/>
        <end position="310"/>
    </location>
</feature>
<feature type="domain" description="RRM" evidence="4">
    <location>
        <begin position="88"/>
        <end position="181"/>
    </location>
</feature>
<dbReference type="GeneID" id="70184220"/>
<proteinExistence type="predicted"/>
<dbReference type="AlphaFoldDB" id="A0A9P8XZJ0"/>
<dbReference type="InterPro" id="IPR050502">
    <property type="entry name" value="Euk_RNA-bind_prot"/>
</dbReference>
<comment type="caution">
    <text evidence="5">The sequence shown here is derived from an EMBL/GenBank/DDBJ whole genome shotgun (WGS) entry which is preliminary data.</text>
</comment>
<protein>
    <recommendedName>
        <fullName evidence="4">RRM domain-containing protein</fullName>
    </recommendedName>
</protein>
<dbReference type="PROSITE" id="PS50102">
    <property type="entry name" value="RRM"/>
    <property type="match status" value="2"/>
</dbReference>
<feature type="region of interest" description="Disordered" evidence="3">
    <location>
        <begin position="339"/>
        <end position="402"/>
    </location>
</feature>
<accession>A0A9P8XZJ0</accession>
<evidence type="ECO:0000256" key="3">
    <source>
        <dbReference type="SAM" id="MobiDB-lite"/>
    </source>
</evidence>
<sequence length="402" mass="44556">MSTDDVSSPVEPGDIHDSKKRKADLEEIEVDLTLPEPPSKKAKRLLKKGKPLPVKKDSDAEEEDEDVKQGLPPKSAGKNGKESKRSEHGIWIGNLPFTVTRVELFKWLVESSGGAITEESITRVNLPTSKIKAPGADKDAKPQNRGFAYVDFDKEASAIAAMALTETEISGRKVLIKNSKSYEGRPQKETPAAGAQNGTDGTAAAAKNTIRKIYVGNLSFQVTEDDLRQQFEKCGEIEFVKVATFEDSGKCKGFGWVRFKEPEAAESAVKGFCKIKEEIETEEDFKDAEDKSDNEDGEEDGNKEASKPERKYKTRKWWVNRLKGRELKIQFAEDDQVRYKKRFGKDKPQPQRREFGGQKGGDRDESAPGSRVPAKPAYGEVGVASYLTGSVVKSQGKKTTFD</sequence>
<feature type="compositionally biased region" description="Acidic residues" evidence="3">
    <location>
        <begin position="283"/>
        <end position="299"/>
    </location>
</feature>
<dbReference type="Proteomes" id="UP000756346">
    <property type="component" value="Unassembled WGS sequence"/>
</dbReference>
<dbReference type="Gene3D" id="3.30.70.330">
    <property type="match status" value="2"/>
</dbReference>
<feature type="region of interest" description="Disordered" evidence="3">
    <location>
        <begin position="180"/>
        <end position="200"/>
    </location>
</feature>
<dbReference type="EMBL" id="JAGTJQ010000008">
    <property type="protein sequence ID" value="KAH7025760.1"/>
    <property type="molecule type" value="Genomic_DNA"/>
</dbReference>
<gene>
    <name evidence="5" type="ORF">B0I36DRAFT_329077</name>
</gene>
<organism evidence="5 6">
    <name type="scientific">Microdochium trichocladiopsis</name>
    <dbReference type="NCBI Taxonomy" id="1682393"/>
    <lineage>
        <taxon>Eukaryota</taxon>
        <taxon>Fungi</taxon>
        <taxon>Dikarya</taxon>
        <taxon>Ascomycota</taxon>
        <taxon>Pezizomycotina</taxon>
        <taxon>Sordariomycetes</taxon>
        <taxon>Xylariomycetidae</taxon>
        <taxon>Xylariales</taxon>
        <taxon>Microdochiaceae</taxon>
        <taxon>Microdochium</taxon>
    </lineage>
</organism>
<dbReference type="InterPro" id="IPR035979">
    <property type="entry name" value="RBD_domain_sf"/>
</dbReference>
<reference evidence="5" key="1">
    <citation type="journal article" date="2021" name="Nat. Commun.">
        <title>Genetic determinants of endophytism in the Arabidopsis root mycobiome.</title>
        <authorList>
            <person name="Mesny F."/>
            <person name="Miyauchi S."/>
            <person name="Thiergart T."/>
            <person name="Pickel B."/>
            <person name="Atanasova L."/>
            <person name="Karlsson M."/>
            <person name="Huettel B."/>
            <person name="Barry K.W."/>
            <person name="Haridas S."/>
            <person name="Chen C."/>
            <person name="Bauer D."/>
            <person name="Andreopoulos W."/>
            <person name="Pangilinan J."/>
            <person name="LaButti K."/>
            <person name="Riley R."/>
            <person name="Lipzen A."/>
            <person name="Clum A."/>
            <person name="Drula E."/>
            <person name="Henrissat B."/>
            <person name="Kohler A."/>
            <person name="Grigoriev I.V."/>
            <person name="Martin F.M."/>
            <person name="Hacquard S."/>
        </authorList>
    </citation>
    <scope>NUCLEOTIDE SEQUENCE</scope>
    <source>
        <strain evidence="5">MPI-CAGE-CH-0230</strain>
    </source>
</reference>
<dbReference type="SMART" id="SM00360">
    <property type="entry name" value="RRM"/>
    <property type="match status" value="2"/>
</dbReference>
<name>A0A9P8XZJ0_9PEZI</name>